<dbReference type="InterPro" id="IPR049283">
    <property type="entry name" value="DUF6851"/>
</dbReference>
<evidence type="ECO:0000256" key="1">
    <source>
        <dbReference type="SAM" id="MobiDB-lite"/>
    </source>
</evidence>
<dbReference type="OrthoDB" id="532701at2759"/>
<evidence type="ECO:0000313" key="6">
    <source>
        <dbReference type="Proteomes" id="UP000612055"/>
    </source>
</evidence>
<feature type="signal peptide" evidence="2">
    <location>
        <begin position="1"/>
        <end position="30"/>
    </location>
</feature>
<feature type="domain" description="DUF6851" evidence="3">
    <location>
        <begin position="112"/>
        <end position="248"/>
    </location>
</feature>
<dbReference type="InterPro" id="IPR052559">
    <property type="entry name" value="V-haloperoxidase"/>
</dbReference>
<feature type="chain" id="PRO_5032722739" evidence="2">
    <location>
        <begin position="31"/>
        <end position="532"/>
    </location>
</feature>
<gene>
    <name evidence="5" type="ORF">HYH03_000826</name>
</gene>
<evidence type="ECO:0000313" key="5">
    <source>
        <dbReference type="EMBL" id="KAG2501005.1"/>
    </source>
</evidence>
<dbReference type="PANTHER" id="PTHR34599:SF2">
    <property type="entry name" value="TRAF-TYPE DOMAIN-CONTAINING PROTEIN"/>
    <property type="match status" value="1"/>
</dbReference>
<comment type="caution">
    <text evidence="5">The sequence shown here is derived from an EMBL/GenBank/DDBJ whole genome shotgun (WGS) entry which is preliminary data.</text>
</comment>
<dbReference type="SUPFAM" id="SSF48317">
    <property type="entry name" value="Acid phosphatase/Vanadium-dependent haloperoxidase"/>
    <property type="match status" value="1"/>
</dbReference>
<protein>
    <submittedName>
        <fullName evidence="5">Uncharacterized protein</fullName>
    </submittedName>
</protein>
<dbReference type="Pfam" id="PF22778">
    <property type="entry name" value="VCPO_2nd"/>
    <property type="match status" value="1"/>
</dbReference>
<dbReference type="Gene3D" id="1.10.606.20">
    <property type="match status" value="1"/>
</dbReference>
<evidence type="ECO:0000259" key="3">
    <source>
        <dbReference type="Pfam" id="PF21167"/>
    </source>
</evidence>
<dbReference type="InterPro" id="IPR055161">
    <property type="entry name" value="NapH1-like_2nd"/>
</dbReference>
<reference evidence="5" key="1">
    <citation type="journal article" date="2020" name="bioRxiv">
        <title>Comparative genomics of Chlamydomonas.</title>
        <authorList>
            <person name="Craig R.J."/>
            <person name="Hasan A.R."/>
            <person name="Ness R.W."/>
            <person name="Keightley P.D."/>
        </authorList>
    </citation>
    <scope>NUCLEOTIDE SEQUENCE</scope>
    <source>
        <strain evidence="5">CCAP 11/70</strain>
    </source>
</reference>
<dbReference type="Pfam" id="PF21167">
    <property type="entry name" value="DUF6851"/>
    <property type="match status" value="1"/>
</dbReference>
<keyword evidence="2" id="KW-0732">Signal</keyword>
<sequence>MATRASAASTALLLAPLILLLCLLAPPCWSLASGSQAQAQAAADLGNWGSPGRLASGRDDSGPPARCLPPPSPPDLDSPYDVYDTLLVNALTYLAERSGAQPLFPMMNALSLAAWDAVSPYDCAARPIMDTGIPRRPPPQRTQRHRNRADLVDPPLAAVSRHLMAAATPAGAFLLSPNCSGAGVATYDTPECVGRRAAETAYDQIKASGYNLDGKLSRSFNAAPFEDYTGYVPRNTPWELSHRCNWQPLHMTDGGGKFWIQYPLLAHLGRGNGAAMTLVNKSEVMNRSVPMWDCEHPTVYKAEVDEVLAASAALNDTTKAVTEFLGGLPWWLLAMQQLRAPRSWSTTDLLAFNLVQVLQTDALVLVMKEKYVYDAVRPVSAVRWLYGNTNVTAYGGSGVGTTSMPARDWLPYLNAQEPEYPSGTACWCRLFTEWLQLWQGGAEAITPPIIFGWPKGCSLREPEASPAADTYFPLLTMAHFRKTCQDARVIGGVHFRAGVKAGDELCAGLAGGVWGKVKALYPKLAGGQCPSK</sequence>
<organism evidence="5 6">
    <name type="scientific">Edaphochlamys debaryana</name>
    <dbReference type="NCBI Taxonomy" id="47281"/>
    <lineage>
        <taxon>Eukaryota</taxon>
        <taxon>Viridiplantae</taxon>
        <taxon>Chlorophyta</taxon>
        <taxon>core chlorophytes</taxon>
        <taxon>Chlorophyceae</taxon>
        <taxon>CS clade</taxon>
        <taxon>Chlamydomonadales</taxon>
        <taxon>Chlamydomonadales incertae sedis</taxon>
        <taxon>Edaphochlamys</taxon>
    </lineage>
</organism>
<evidence type="ECO:0000256" key="2">
    <source>
        <dbReference type="SAM" id="SignalP"/>
    </source>
</evidence>
<feature type="region of interest" description="Disordered" evidence="1">
    <location>
        <begin position="50"/>
        <end position="75"/>
    </location>
</feature>
<feature type="compositionally biased region" description="Pro residues" evidence="1">
    <location>
        <begin position="66"/>
        <end position="75"/>
    </location>
</feature>
<name>A0A835YM19_9CHLO</name>
<proteinExistence type="predicted"/>
<accession>A0A835YM19</accession>
<feature type="domain" description="Vanadium-dependent haloperoxidase NapH1-like second helical-bundle" evidence="4">
    <location>
        <begin position="357"/>
        <end position="498"/>
    </location>
</feature>
<evidence type="ECO:0000259" key="4">
    <source>
        <dbReference type="Pfam" id="PF22778"/>
    </source>
</evidence>
<dbReference type="PANTHER" id="PTHR34599">
    <property type="entry name" value="PEROXIDASE-RELATED"/>
    <property type="match status" value="1"/>
</dbReference>
<keyword evidence="6" id="KW-1185">Reference proteome</keyword>
<dbReference type="AlphaFoldDB" id="A0A835YM19"/>
<dbReference type="InterPro" id="IPR036938">
    <property type="entry name" value="PAP2/HPO_sf"/>
</dbReference>
<dbReference type="Proteomes" id="UP000612055">
    <property type="component" value="Unassembled WGS sequence"/>
</dbReference>
<dbReference type="EMBL" id="JAEHOE010000002">
    <property type="protein sequence ID" value="KAG2501005.1"/>
    <property type="molecule type" value="Genomic_DNA"/>
</dbReference>